<evidence type="ECO:0000313" key="6">
    <source>
        <dbReference type="EMBL" id="MBM3282610.1"/>
    </source>
</evidence>
<dbReference type="SUPFAM" id="SSF55120">
    <property type="entry name" value="Pseudouridine synthase"/>
    <property type="match status" value="1"/>
</dbReference>
<dbReference type="EC" id="5.4.99.25" evidence="2"/>
<dbReference type="InterPro" id="IPR048741">
    <property type="entry name" value="Pus10-like_C"/>
</dbReference>
<dbReference type="PANTHER" id="PTHR21568">
    <property type="entry name" value="TRNA PSEUDOURIDINE SYNTHASE PUS10"/>
    <property type="match status" value="1"/>
</dbReference>
<dbReference type="InterPro" id="IPR020103">
    <property type="entry name" value="PsdUridine_synth_cat_dom_sf"/>
</dbReference>
<evidence type="ECO:0000256" key="4">
    <source>
        <dbReference type="ARBA" id="ARBA00023235"/>
    </source>
</evidence>
<dbReference type="FunFam" id="3.30.70.2510:FF:000001">
    <property type="entry name" value="tRNA pseudouridine synthase Pus10"/>
    <property type="match status" value="1"/>
</dbReference>
<evidence type="ECO:0000256" key="1">
    <source>
        <dbReference type="ARBA" id="ARBA00009652"/>
    </source>
</evidence>
<keyword evidence="3" id="KW-0819">tRNA processing</keyword>
<dbReference type="AlphaFoldDB" id="A0A8T4C9E6"/>
<dbReference type="EMBL" id="VGJJ01000061">
    <property type="protein sequence ID" value="MBM3282610.1"/>
    <property type="molecule type" value="Genomic_DNA"/>
</dbReference>
<dbReference type="NCBIfam" id="TIGR01213">
    <property type="entry name" value="pseudo_Pus10arc"/>
    <property type="match status" value="1"/>
</dbReference>
<dbReference type="Gene3D" id="3.30.70.2510">
    <property type="match status" value="1"/>
</dbReference>
<dbReference type="PANTHER" id="PTHR21568:SF0">
    <property type="entry name" value="TRNA PSEUDOURIDINE SYNTHASE PUS10"/>
    <property type="match status" value="1"/>
</dbReference>
<keyword evidence="4" id="KW-0413">Isomerase</keyword>
<dbReference type="InterPro" id="IPR039894">
    <property type="entry name" value="Pus10-like"/>
</dbReference>
<name>A0A8T4C9E6_9ARCH</name>
<comment type="caution">
    <text evidence="6">The sequence shown here is derived from an EMBL/GenBank/DDBJ whole genome shotgun (WGS) entry which is preliminary data.</text>
</comment>
<dbReference type="Pfam" id="PF21238">
    <property type="entry name" value="Pus10_C"/>
    <property type="match status" value="1"/>
</dbReference>
<dbReference type="Proteomes" id="UP000774699">
    <property type="component" value="Unassembled WGS sequence"/>
</dbReference>
<dbReference type="GO" id="GO:0160148">
    <property type="term" value="F:tRNA pseudouridine(55) synthase activity"/>
    <property type="evidence" value="ECO:0007669"/>
    <property type="project" value="UniProtKB-EC"/>
</dbReference>
<sequence>MVHIHHFTFQEPLPRLSGGWLSVLETYAFQTYTIGLRTSKIEGKKPLLAALRQAVAETPFFADKQFVLQHPDVEIVFDELIHQIVIHIFPVILVGRYTKLQRTIAQTRHFCFECKGSGKKNGNVCPQCKGEKVLTKESVQELITPFFQKEFTCNEVLFHGAGREDVDVRMLGSGRPFALTLENPIVRTIDVEKLRTHINRALKGKVELVELKIGHPNDVANVTRAYHTKRYRALVESPEKINLNPLNAFLEQKMDVVQLTPTRVEKRRVMKERPHWIILESFKRISDHIIEVELHASAGCYIKEFISGDNGRSKPSLKDWLRVRCGCKELDVLEIVDAEM</sequence>
<proteinExistence type="inferred from homology"/>
<reference evidence="6" key="1">
    <citation type="submission" date="2019-03" db="EMBL/GenBank/DDBJ databases">
        <title>Lake Tanganyika Metagenome-Assembled Genomes (MAGs).</title>
        <authorList>
            <person name="Tran P."/>
        </authorList>
    </citation>
    <scope>NUCLEOTIDE SEQUENCE</scope>
    <source>
        <strain evidence="6">M_DeepCast_50m_m2_156</strain>
    </source>
</reference>
<evidence type="ECO:0000256" key="3">
    <source>
        <dbReference type="ARBA" id="ARBA00022694"/>
    </source>
</evidence>
<evidence type="ECO:0000313" key="7">
    <source>
        <dbReference type="Proteomes" id="UP000774699"/>
    </source>
</evidence>
<dbReference type="SUPFAM" id="SSF57938">
    <property type="entry name" value="DnaJ/Hsp40 cysteine-rich domain"/>
    <property type="match status" value="1"/>
</dbReference>
<dbReference type="InterPro" id="IPR036410">
    <property type="entry name" value="HSP_DnaJ_Cys-rich_dom_sf"/>
</dbReference>
<evidence type="ECO:0000259" key="5">
    <source>
        <dbReference type="Pfam" id="PF21238"/>
    </source>
</evidence>
<organism evidence="6 7">
    <name type="scientific">Candidatus Iainarchaeum sp</name>
    <dbReference type="NCBI Taxonomy" id="3101447"/>
    <lineage>
        <taxon>Archaea</taxon>
        <taxon>Candidatus Iainarchaeota</taxon>
        <taxon>Candidatus Iainarchaeia</taxon>
        <taxon>Candidatus Iainarchaeales</taxon>
        <taxon>Candidatus Iainarchaeaceae</taxon>
        <taxon>Candidatus Iainarchaeum</taxon>
    </lineage>
</organism>
<comment type="similarity">
    <text evidence="1">Belongs to the pseudouridine synthase Pus10 family.</text>
</comment>
<accession>A0A8T4C9E6</accession>
<feature type="domain" description="Pus10-like C-terminal" evidence="5">
    <location>
        <begin position="93"/>
        <end position="335"/>
    </location>
</feature>
<protein>
    <recommendedName>
        <fullName evidence="2">tRNA pseudouridine(55) synthase</fullName>
        <ecNumber evidence="2">5.4.99.25</ecNumber>
    </recommendedName>
</protein>
<gene>
    <name evidence="6" type="ORF">FJY86_04735</name>
</gene>
<dbReference type="GO" id="GO:0003723">
    <property type="term" value="F:RNA binding"/>
    <property type="evidence" value="ECO:0007669"/>
    <property type="project" value="InterPro"/>
</dbReference>
<dbReference type="GO" id="GO:0031119">
    <property type="term" value="P:tRNA pseudouridine synthesis"/>
    <property type="evidence" value="ECO:0007669"/>
    <property type="project" value="TreeGrafter"/>
</dbReference>
<dbReference type="Gene3D" id="3.30.70.3190">
    <property type="match status" value="1"/>
</dbReference>
<evidence type="ECO:0000256" key="2">
    <source>
        <dbReference type="ARBA" id="ARBA00012787"/>
    </source>
</evidence>